<proteinExistence type="predicted"/>
<evidence type="ECO:0000256" key="5">
    <source>
        <dbReference type="SAM" id="MobiDB-lite"/>
    </source>
</evidence>
<comment type="caution">
    <text evidence="7">The sequence shown here is derived from an EMBL/GenBank/DDBJ whole genome shotgun (WGS) entry which is preliminary data.</text>
</comment>
<keyword evidence="8" id="KW-1185">Reference proteome</keyword>
<reference evidence="7" key="1">
    <citation type="submission" date="2022-07" db="EMBL/GenBank/DDBJ databases">
        <title>Tahibacter sp., a new gammaproteobacterium isolated from the silt sample collected at pig farm.</title>
        <authorList>
            <person name="Chen H."/>
        </authorList>
    </citation>
    <scope>NUCLEOTIDE SEQUENCE</scope>
    <source>
        <strain evidence="7">P2K</strain>
    </source>
</reference>
<comment type="subcellular location">
    <subcellularLocation>
        <location evidence="1">Membrane</location>
        <topology evidence="1">Multi-pass membrane protein</topology>
    </subcellularLocation>
</comment>
<organism evidence="7 8">
    <name type="scientific">Tahibacter harae</name>
    <dbReference type="NCBI Taxonomy" id="2963937"/>
    <lineage>
        <taxon>Bacteria</taxon>
        <taxon>Pseudomonadati</taxon>
        <taxon>Pseudomonadota</taxon>
        <taxon>Gammaproteobacteria</taxon>
        <taxon>Lysobacterales</taxon>
        <taxon>Rhodanobacteraceae</taxon>
        <taxon>Tahibacter</taxon>
    </lineage>
</organism>
<feature type="transmembrane region" description="Helical" evidence="6">
    <location>
        <begin position="120"/>
        <end position="139"/>
    </location>
</feature>
<feature type="compositionally biased region" description="Pro residues" evidence="5">
    <location>
        <begin position="9"/>
        <end position="29"/>
    </location>
</feature>
<dbReference type="InterPro" id="IPR019109">
    <property type="entry name" value="MamF_MmsF"/>
</dbReference>
<name>A0ABT1QSQ8_9GAMM</name>
<evidence type="ECO:0000256" key="4">
    <source>
        <dbReference type="ARBA" id="ARBA00023136"/>
    </source>
</evidence>
<evidence type="ECO:0000313" key="7">
    <source>
        <dbReference type="EMBL" id="MCQ4165331.1"/>
    </source>
</evidence>
<keyword evidence="2 6" id="KW-0812">Transmembrane</keyword>
<dbReference type="Pfam" id="PF09685">
    <property type="entry name" value="MamF_MmsF"/>
    <property type="match status" value="1"/>
</dbReference>
<feature type="region of interest" description="Disordered" evidence="5">
    <location>
        <begin position="1"/>
        <end position="32"/>
    </location>
</feature>
<evidence type="ECO:0000256" key="6">
    <source>
        <dbReference type="SAM" id="Phobius"/>
    </source>
</evidence>
<feature type="transmembrane region" description="Helical" evidence="6">
    <location>
        <begin position="50"/>
        <end position="74"/>
    </location>
</feature>
<evidence type="ECO:0000256" key="1">
    <source>
        <dbReference type="ARBA" id="ARBA00004141"/>
    </source>
</evidence>
<evidence type="ECO:0000256" key="3">
    <source>
        <dbReference type="ARBA" id="ARBA00022989"/>
    </source>
</evidence>
<dbReference type="Proteomes" id="UP001165498">
    <property type="component" value="Unassembled WGS sequence"/>
</dbReference>
<keyword evidence="3 6" id="KW-1133">Transmembrane helix</keyword>
<evidence type="ECO:0000313" key="8">
    <source>
        <dbReference type="Proteomes" id="UP001165498"/>
    </source>
</evidence>
<evidence type="ECO:0000256" key="2">
    <source>
        <dbReference type="ARBA" id="ARBA00022692"/>
    </source>
</evidence>
<dbReference type="EMBL" id="JANFQO010000009">
    <property type="protein sequence ID" value="MCQ4165331.1"/>
    <property type="molecule type" value="Genomic_DNA"/>
</dbReference>
<gene>
    <name evidence="7" type="ORF">NM961_11470</name>
</gene>
<sequence>MSTNETGPDLPPVQPPPPPQAAPPPPPPLESGAAISAEERQWAMFAHLSALLGGILTGAFGGLGVFIGPLVIWLMKKETMPFVDDQGKEALNFNITVAIACLALVVLSVVTLGIGLLIAVPLFLVIAVAWLVFTIIATIKANEGVAYRYPLCLRLVN</sequence>
<protein>
    <submittedName>
        <fullName evidence="7">DUF4870 domain-containing protein</fullName>
    </submittedName>
</protein>
<accession>A0ABT1QSQ8</accession>
<keyword evidence="4 6" id="KW-0472">Membrane</keyword>
<feature type="transmembrane region" description="Helical" evidence="6">
    <location>
        <begin position="95"/>
        <end position="114"/>
    </location>
</feature>